<dbReference type="EMBL" id="JANIEX010001646">
    <property type="protein sequence ID" value="KAJ3555776.1"/>
    <property type="molecule type" value="Genomic_DNA"/>
</dbReference>
<keyword evidence="3" id="KW-1185">Reference proteome</keyword>
<organism evidence="2 3">
    <name type="scientific">Leucocoprinus birnbaumii</name>
    <dbReference type="NCBI Taxonomy" id="56174"/>
    <lineage>
        <taxon>Eukaryota</taxon>
        <taxon>Fungi</taxon>
        <taxon>Dikarya</taxon>
        <taxon>Basidiomycota</taxon>
        <taxon>Agaricomycotina</taxon>
        <taxon>Agaricomycetes</taxon>
        <taxon>Agaricomycetidae</taxon>
        <taxon>Agaricales</taxon>
        <taxon>Agaricineae</taxon>
        <taxon>Agaricaceae</taxon>
        <taxon>Leucocoprinus</taxon>
    </lineage>
</organism>
<proteinExistence type="predicted"/>
<protein>
    <recommendedName>
        <fullName evidence="4">HNH nuclease domain-containing protein</fullName>
    </recommendedName>
</protein>
<feature type="compositionally biased region" description="Basic residues" evidence="1">
    <location>
        <begin position="1"/>
        <end position="10"/>
    </location>
</feature>
<gene>
    <name evidence="2" type="ORF">NP233_g12128</name>
</gene>
<comment type="caution">
    <text evidence="2">The sequence shown here is derived from an EMBL/GenBank/DDBJ whole genome shotgun (WGS) entry which is preliminary data.</text>
</comment>
<evidence type="ECO:0000256" key="1">
    <source>
        <dbReference type="SAM" id="MobiDB-lite"/>
    </source>
</evidence>
<feature type="region of interest" description="Disordered" evidence="1">
    <location>
        <begin position="1"/>
        <end position="29"/>
    </location>
</feature>
<evidence type="ECO:0008006" key="4">
    <source>
        <dbReference type="Google" id="ProtNLM"/>
    </source>
</evidence>
<accession>A0AAD5VF88</accession>
<feature type="region of interest" description="Disordered" evidence="1">
    <location>
        <begin position="318"/>
        <end position="340"/>
    </location>
</feature>
<dbReference type="AlphaFoldDB" id="A0AAD5VF88"/>
<name>A0AAD5VF88_9AGAR</name>
<feature type="compositionally biased region" description="Basic and acidic residues" evidence="1">
    <location>
        <begin position="323"/>
        <end position="333"/>
    </location>
</feature>
<dbReference type="Proteomes" id="UP001213000">
    <property type="component" value="Unassembled WGS sequence"/>
</dbReference>
<evidence type="ECO:0000313" key="2">
    <source>
        <dbReference type="EMBL" id="KAJ3555776.1"/>
    </source>
</evidence>
<evidence type="ECO:0000313" key="3">
    <source>
        <dbReference type="Proteomes" id="UP001213000"/>
    </source>
</evidence>
<reference evidence="2" key="1">
    <citation type="submission" date="2022-07" db="EMBL/GenBank/DDBJ databases">
        <title>Genome Sequence of Leucocoprinus birnbaumii.</title>
        <authorList>
            <person name="Buettner E."/>
        </authorList>
    </citation>
    <scope>NUCLEOTIDE SEQUENCE</scope>
    <source>
        <strain evidence="2">VT141</strain>
    </source>
</reference>
<sequence length="340" mass="38971">MCRANRGQHRQHADIEGDPIEARSSNSTAKVEKWVESVEKIRSTSFLPQPLDDHSAGSDDNDLDQIELASTSTGGHVPPKQFGCLIKTLMKLGAPTSARCNITNAEFGIHPAHVLHRALPERHYPRLERAWGLDKHGAEFNIHSRRNLFLLDHSIHDSYLCATWALLPEREILEHIHNNWNQPDVLYNTYYKDVKLWTYRFFATKKRYLRFLPWVSPYIEGEPEVAPEVRRWPYTGMTIVSHVSPLFVIAEMGSKLTHEKHMNAWVNNVPEHLEEVAGEFRIVSHLAKDWLGSWVPPLRYTKIPSKLLTPSELAEQEGCITAESERDDAKESSRSFSARV</sequence>